<dbReference type="OrthoDB" id="301415at2759"/>
<evidence type="ECO:0000256" key="5">
    <source>
        <dbReference type="ARBA" id="ARBA00022840"/>
    </source>
</evidence>
<dbReference type="SUPFAM" id="SSF56112">
    <property type="entry name" value="Protein kinase-like (PK-like)"/>
    <property type="match status" value="1"/>
</dbReference>
<dbReference type="eggNOG" id="ENOG502S4BB">
    <property type="taxonomic scope" value="Eukaryota"/>
</dbReference>
<evidence type="ECO:0000313" key="8">
    <source>
        <dbReference type="Proteomes" id="UP000008177"/>
    </source>
</evidence>
<dbReference type="InterPro" id="IPR051852">
    <property type="entry name" value="Alpha-type_PK"/>
</dbReference>
<dbReference type="STRING" id="999810.G2YBI9"/>
<dbReference type="AlphaFoldDB" id="G2YBI9"/>
<evidence type="ECO:0000313" key="7">
    <source>
        <dbReference type="EMBL" id="CCD34580.1"/>
    </source>
</evidence>
<dbReference type="SMART" id="SM00811">
    <property type="entry name" value="Alpha_kinase"/>
    <property type="match status" value="1"/>
</dbReference>
<dbReference type="Pfam" id="PF02816">
    <property type="entry name" value="Alpha_kinase"/>
    <property type="match status" value="1"/>
</dbReference>
<dbReference type="CDD" id="cd17509">
    <property type="entry name" value="Alpha_kinase"/>
    <property type="match status" value="1"/>
</dbReference>
<dbReference type="GO" id="GO:0005524">
    <property type="term" value="F:ATP binding"/>
    <property type="evidence" value="ECO:0007669"/>
    <property type="project" value="UniProtKB-KW"/>
</dbReference>
<dbReference type="InParanoid" id="G2YBI9"/>
<name>G2YBI9_BOTF4</name>
<dbReference type="GO" id="GO:0003746">
    <property type="term" value="F:translation elongation factor activity"/>
    <property type="evidence" value="ECO:0007669"/>
    <property type="project" value="UniProtKB-KW"/>
</dbReference>
<keyword evidence="2" id="KW-0808">Transferase</keyword>
<dbReference type="PANTHER" id="PTHR45992:SF11">
    <property type="entry name" value="ALPHA-TYPE PROTEIN KINASE DOMAIN-CONTAINING PROTEIN"/>
    <property type="match status" value="1"/>
</dbReference>
<evidence type="ECO:0000256" key="2">
    <source>
        <dbReference type="ARBA" id="ARBA00022679"/>
    </source>
</evidence>
<reference evidence="8" key="1">
    <citation type="journal article" date="2011" name="PLoS Genet.">
        <title>Genomic analysis of the necrotrophic fungal pathogens Sclerotinia sclerotiorum and Botrytis cinerea.</title>
        <authorList>
            <person name="Amselem J."/>
            <person name="Cuomo C.A."/>
            <person name="van Kan J.A."/>
            <person name="Viaud M."/>
            <person name="Benito E.P."/>
            <person name="Couloux A."/>
            <person name="Coutinho P.M."/>
            <person name="de Vries R.P."/>
            <person name="Dyer P.S."/>
            <person name="Fillinger S."/>
            <person name="Fournier E."/>
            <person name="Gout L."/>
            <person name="Hahn M."/>
            <person name="Kohn L."/>
            <person name="Lapalu N."/>
            <person name="Plummer K.M."/>
            <person name="Pradier J.M."/>
            <person name="Quevillon E."/>
            <person name="Sharon A."/>
            <person name="Simon A."/>
            <person name="ten Have A."/>
            <person name="Tudzynski B."/>
            <person name="Tudzynski P."/>
            <person name="Wincker P."/>
            <person name="Andrew M."/>
            <person name="Anthouard V."/>
            <person name="Beever R.E."/>
            <person name="Beffa R."/>
            <person name="Benoit I."/>
            <person name="Bouzid O."/>
            <person name="Brault B."/>
            <person name="Chen Z."/>
            <person name="Choquer M."/>
            <person name="Collemare J."/>
            <person name="Cotton P."/>
            <person name="Danchin E.G."/>
            <person name="Da Silva C."/>
            <person name="Gautier A."/>
            <person name="Giraud C."/>
            <person name="Giraud T."/>
            <person name="Gonzalez C."/>
            <person name="Grossetete S."/>
            <person name="Guldener U."/>
            <person name="Henrissat B."/>
            <person name="Howlett B.J."/>
            <person name="Kodira C."/>
            <person name="Kretschmer M."/>
            <person name="Lappartient A."/>
            <person name="Leroch M."/>
            <person name="Levis C."/>
            <person name="Mauceli E."/>
            <person name="Neuveglise C."/>
            <person name="Oeser B."/>
            <person name="Pearson M."/>
            <person name="Poulain J."/>
            <person name="Poussereau N."/>
            <person name="Quesneville H."/>
            <person name="Rascle C."/>
            <person name="Schumacher J."/>
            <person name="Segurens B."/>
            <person name="Sexton A."/>
            <person name="Silva E."/>
            <person name="Sirven C."/>
            <person name="Soanes D.M."/>
            <person name="Talbot N.J."/>
            <person name="Templeton M."/>
            <person name="Yandava C."/>
            <person name="Yarden O."/>
            <person name="Zeng Q."/>
            <person name="Rollins J.A."/>
            <person name="Lebrun M.H."/>
            <person name="Dickman M."/>
        </authorList>
    </citation>
    <scope>NUCLEOTIDE SEQUENCE [LARGE SCALE GENOMIC DNA]</scope>
    <source>
        <strain evidence="8">T4</strain>
    </source>
</reference>
<dbReference type="EMBL" id="FQ790312">
    <property type="protein sequence ID" value="CCD34580.1"/>
    <property type="molecule type" value="Genomic_DNA"/>
</dbReference>
<dbReference type="PROSITE" id="PS51158">
    <property type="entry name" value="ALPHA_KINASE"/>
    <property type="match status" value="1"/>
</dbReference>
<protein>
    <submittedName>
        <fullName evidence="7">Similar to elongation factor 2 kinase</fullName>
    </submittedName>
</protein>
<keyword evidence="7" id="KW-0251">Elongation factor</keyword>
<dbReference type="PANTHER" id="PTHR45992">
    <property type="entry name" value="EUKARYOTIC ELONGATION FACTOR 2 KINASE-RELATED"/>
    <property type="match status" value="1"/>
</dbReference>
<keyword evidence="7" id="KW-0648">Protein biosynthesis</keyword>
<keyword evidence="4 7" id="KW-0418">Kinase</keyword>
<dbReference type="Gene3D" id="3.20.200.10">
    <property type="entry name" value="MHCK/EF2 kinase"/>
    <property type="match status" value="1"/>
</dbReference>
<dbReference type="InterPro" id="IPR004166">
    <property type="entry name" value="a-kinase_dom"/>
</dbReference>
<dbReference type="HOGENOM" id="CLU_077993_0_0_1"/>
<sequence>MREGFFDIADISRDEVSLEDAPDDLENSDFDDDMFAANMTLKLGTNSPDDLENPDSDDCLSIANMTLELGKHSPNDSTEATIYVDQVIGSGFFKNAYEGFYTNGERSGQRCVSKQFKTGFSYQDYQYRQQIEVEEKAKSIIDAFNATNTPSEWHSDLFDGGNTIPIYPVRFHPSTLCTNNETGAMSFIEPFIENYRKFNSALGQAPDDDEFAAPIQALSHFSYHISDGKMLLCDLQGGGDANGYTLADPAIASVGPQRLYGPSDMGPQAILTFFKNHVCEVYCNPQWLKLEVVERELLPIQRGLLPPYET</sequence>
<dbReference type="GO" id="GO:0004674">
    <property type="term" value="F:protein serine/threonine kinase activity"/>
    <property type="evidence" value="ECO:0007669"/>
    <property type="project" value="UniProtKB-KW"/>
</dbReference>
<evidence type="ECO:0000256" key="1">
    <source>
        <dbReference type="ARBA" id="ARBA00022527"/>
    </source>
</evidence>
<evidence type="ECO:0000259" key="6">
    <source>
        <dbReference type="PROSITE" id="PS51158"/>
    </source>
</evidence>
<dbReference type="Proteomes" id="UP000008177">
    <property type="component" value="Unplaced contigs"/>
</dbReference>
<evidence type="ECO:0000256" key="3">
    <source>
        <dbReference type="ARBA" id="ARBA00022741"/>
    </source>
</evidence>
<keyword evidence="3" id="KW-0547">Nucleotide-binding</keyword>
<organism evidence="7 8">
    <name type="scientific">Botryotinia fuckeliana (strain T4)</name>
    <name type="common">Noble rot fungus</name>
    <name type="synonym">Botrytis cinerea</name>
    <dbReference type="NCBI Taxonomy" id="999810"/>
    <lineage>
        <taxon>Eukaryota</taxon>
        <taxon>Fungi</taxon>
        <taxon>Dikarya</taxon>
        <taxon>Ascomycota</taxon>
        <taxon>Pezizomycotina</taxon>
        <taxon>Leotiomycetes</taxon>
        <taxon>Helotiales</taxon>
        <taxon>Sclerotiniaceae</taxon>
        <taxon>Botrytis</taxon>
    </lineage>
</organism>
<evidence type="ECO:0000256" key="4">
    <source>
        <dbReference type="ARBA" id="ARBA00022777"/>
    </source>
</evidence>
<keyword evidence="5" id="KW-0067">ATP-binding</keyword>
<keyword evidence="1" id="KW-0723">Serine/threonine-protein kinase</keyword>
<accession>G2YBI9</accession>
<proteinExistence type="predicted"/>
<feature type="domain" description="Alpha-type protein kinase" evidence="6">
    <location>
        <begin position="64"/>
        <end position="293"/>
    </location>
</feature>
<dbReference type="InterPro" id="IPR011009">
    <property type="entry name" value="Kinase-like_dom_sf"/>
</dbReference>
<gene>
    <name evidence="7" type="ORF">BofuT4_P101790.1</name>
</gene>